<reference evidence="1 2" key="1">
    <citation type="journal article" date="2015" name="Genome Biol.">
        <title>Comparative genomics of Steinernema reveals deeply conserved gene regulatory networks.</title>
        <authorList>
            <person name="Dillman A.R."/>
            <person name="Macchietto M."/>
            <person name="Porter C.F."/>
            <person name="Rogers A."/>
            <person name="Williams B."/>
            <person name="Antoshechkin I."/>
            <person name="Lee M.M."/>
            <person name="Goodwin Z."/>
            <person name="Lu X."/>
            <person name="Lewis E.E."/>
            <person name="Goodrich-Blair H."/>
            <person name="Stock S.P."/>
            <person name="Adams B.J."/>
            <person name="Sternberg P.W."/>
            <person name="Mortazavi A."/>
        </authorList>
    </citation>
    <scope>NUCLEOTIDE SEQUENCE [LARGE SCALE GENOMIC DNA]</scope>
    <source>
        <strain evidence="1 2">ALL</strain>
    </source>
</reference>
<organism evidence="1 2">
    <name type="scientific">Steinernema carpocapsae</name>
    <name type="common">Entomopathogenic nematode</name>
    <dbReference type="NCBI Taxonomy" id="34508"/>
    <lineage>
        <taxon>Eukaryota</taxon>
        <taxon>Metazoa</taxon>
        <taxon>Ecdysozoa</taxon>
        <taxon>Nematoda</taxon>
        <taxon>Chromadorea</taxon>
        <taxon>Rhabditida</taxon>
        <taxon>Tylenchina</taxon>
        <taxon>Panagrolaimomorpha</taxon>
        <taxon>Strongyloidoidea</taxon>
        <taxon>Steinernematidae</taxon>
        <taxon>Steinernema</taxon>
    </lineage>
</organism>
<reference evidence="1 2" key="2">
    <citation type="journal article" date="2019" name="G3 (Bethesda)">
        <title>Hybrid Assembly of the Genome of the Entomopathogenic Nematode Steinernema carpocapsae Identifies the X-Chromosome.</title>
        <authorList>
            <person name="Serra L."/>
            <person name="Macchietto M."/>
            <person name="Macias-Munoz A."/>
            <person name="McGill C.J."/>
            <person name="Rodriguez I.M."/>
            <person name="Rodriguez B."/>
            <person name="Murad R."/>
            <person name="Mortazavi A."/>
        </authorList>
    </citation>
    <scope>NUCLEOTIDE SEQUENCE [LARGE SCALE GENOMIC DNA]</scope>
    <source>
        <strain evidence="1 2">ALL</strain>
    </source>
</reference>
<keyword evidence="2" id="KW-1185">Reference proteome</keyword>
<proteinExistence type="predicted"/>
<gene>
    <name evidence="1" type="ORF">L596_007087</name>
</gene>
<name>A0A4U5P980_STECR</name>
<evidence type="ECO:0000313" key="1">
    <source>
        <dbReference type="EMBL" id="TKR92434.1"/>
    </source>
</evidence>
<dbReference type="EMBL" id="AZBU02000002">
    <property type="protein sequence ID" value="TKR92434.1"/>
    <property type="molecule type" value="Genomic_DNA"/>
</dbReference>
<sequence length="81" mass="8810">MSLPSILLGINDLSLDEAPLEVAQEYLTDLLELARGKRAALAASSNGDRMRKSLLILRLTALVRKNARKVFGKAAEGQCED</sequence>
<evidence type="ECO:0000313" key="2">
    <source>
        <dbReference type="Proteomes" id="UP000298663"/>
    </source>
</evidence>
<comment type="caution">
    <text evidence="1">The sequence shown here is derived from an EMBL/GenBank/DDBJ whole genome shotgun (WGS) entry which is preliminary data.</text>
</comment>
<protein>
    <submittedName>
        <fullName evidence="1">Uncharacterized protein</fullName>
    </submittedName>
</protein>
<accession>A0A4U5P980</accession>
<dbReference type="Proteomes" id="UP000298663">
    <property type="component" value="Unassembled WGS sequence"/>
</dbReference>
<dbReference type="AlphaFoldDB" id="A0A4U5P980"/>